<dbReference type="Pfam" id="PF01403">
    <property type="entry name" value="Sema"/>
    <property type="match status" value="1"/>
</dbReference>
<dbReference type="Proteomes" id="UP000694871">
    <property type="component" value="Unplaced"/>
</dbReference>
<name>A0ABM1KC08_GEKJA</name>
<dbReference type="InterPro" id="IPR027231">
    <property type="entry name" value="Semaphorin"/>
</dbReference>
<dbReference type="SUPFAM" id="SSF101912">
    <property type="entry name" value="Sema domain"/>
    <property type="match status" value="1"/>
</dbReference>
<dbReference type="Gene3D" id="2.60.40.10">
    <property type="entry name" value="Immunoglobulins"/>
    <property type="match status" value="1"/>
</dbReference>
<comment type="similarity">
    <text evidence="1">Belongs to the semaphorin family.</text>
</comment>
<dbReference type="GeneID" id="107114312"/>
<evidence type="ECO:0000256" key="1">
    <source>
        <dbReference type="ARBA" id="ARBA00009492"/>
    </source>
</evidence>
<gene>
    <name evidence="8" type="primary">LOC107114312</name>
</gene>
<comment type="caution">
    <text evidence="3">Lacks conserved residue(s) required for the propagation of feature annotation.</text>
</comment>
<evidence type="ECO:0000259" key="5">
    <source>
        <dbReference type="PROSITE" id="PS50835"/>
    </source>
</evidence>
<dbReference type="PROSITE" id="PS50835">
    <property type="entry name" value="IG_LIKE"/>
    <property type="match status" value="1"/>
</dbReference>
<reference evidence="8" key="1">
    <citation type="submission" date="2025-08" db="UniProtKB">
        <authorList>
            <consortium name="RefSeq"/>
        </authorList>
    </citation>
    <scope>IDENTIFICATION</scope>
</reference>
<evidence type="ECO:0000256" key="3">
    <source>
        <dbReference type="PROSITE-ProRule" id="PRU00352"/>
    </source>
</evidence>
<keyword evidence="7" id="KW-1185">Reference proteome</keyword>
<keyword evidence="4" id="KW-0812">Transmembrane</keyword>
<dbReference type="PROSITE" id="PS51004">
    <property type="entry name" value="SEMA"/>
    <property type="match status" value="1"/>
</dbReference>
<dbReference type="InterPro" id="IPR013783">
    <property type="entry name" value="Ig-like_fold"/>
</dbReference>
<evidence type="ECO:0000313" key="7">
    <source>
        <dbReference type="Proteomes" id="UP000694871"/>
    </source>
</evidence>
<dbReference type="SMART" id="SM00630">
    <property type="entry name" value="Sema"/>
    <property type="match status" value="1"/>
</dbReference>
<dbReference type="PANTHER" id="PTHR11036:SF80">
    <property type="entry name" value="SEMAPHORIN-7A"/>
    <property type="match status" value="1"/>
</dbReference>
<keyword evidence="4" id="KW-1133">Transmembrane helix</keyword>
<dbReference type="InterPro" id="IPR036352">
    <property type="entry name" value="Semap_dom_sf"/>
</dbReference>
<dbReference type="SUPFAM" id="SSF48726">
    <property type="entry name" value="Immunoglobulin"/>
    <property type="match status" value="1"/>
</dbReference>
<dbReference type="RefSeq" id="XP_015271245.1">
    <property type="nucleotide sequence ID" value="XM_015415759.1"/>
</dbReference>
<protein>
    <submittedName>
        <fullName evidence="8">Semaphorin-7A-like</fullName>
    </submittedName>
</protein>
<feature type="domain" description="Sema" evidence="6">
    <location>
        <begin position="1"/>
        <end position="260"/>
    </location>
</feature>
<feature type="transmembrane region" description="Helical" evidence="4">
    <location>
        <begin position="407"/>
        <end position="423"/>
    </location>
</feature>
<evidence type="ECO:0000256" key="2">
    <source>
        <dbReference type="ARBA" id="ARBA00023180"/>
    </source>
</evidence>
<dbReference type="InterPro" id="IPR036179">
    <property type="entry name" value="Ig-like_dom_sf"/>
</dbReference>
<evidence type="ECO:0000313" key="8">
    <source>
        <dbReference type="RefSeq" id="XP_015271245.1"/>
    </source>
</evidence>
<dbReference type="Gene3D" id="2.130.10.10">
    <property type="entry name" value="YVTN repeat-like/Quinoprotein amine dehydrogenase"/>
    <property type="match status" value="1"/>
</dbReference>
<sequence length="424" mass="48000">PKLVQGAIVKNEEAYKDKIYLFFQEDNPEWPRNPEALKRVSRVAQLCAGDGGGTGVVSSGKWSTFLKSTMHCFDQNTDHHFHLVQDVFVVHSEEWAETKIYGLFSNEWGYSAVCVYSVRDITKIFETSPLLGFTGGFPGVRPGQCIKEGKATPAYTYKVANSHPEMEHKVKPRKMLFHNKHRYQKVVVHSVQAVDNRTYNVLYLATENGTIHKIVNLADGPINILEIQPFQIPAAIQSMVLDSTKQWRNSSQSLTYKVPQDVCSPSLHSDAKGESQEKTCAGVPLRSRYYLNCSLESHHATYTWVHRNKTMAHCVHGVDPCTHFIDQISKDSEGDYECVSREHWFKQTLVTHCLTVTPPGDWKTVPPTSDQVETNFRKSEQPDFYMREPKGVPSMGPQGNRAATAPFSFWLVLLHVVVVFVLLK</sequence>
<dbReference type="InterPro" id="IPR007110">
    <property type="entry name" value="Ig-like_dom"/>
</dbReference>
<evidence type="ECO:0000259" key="6">
    <source>
        <dbReference type="PROSITE" id="PS51004"/>
    </source>
</evidence>
<feature type="non-terminal residue" evidence="8">
    <location>
        <position position="1"/>
    </location>
</feature>
<feature type="domain" description="Ig-like" evidence="5">
    <location>
        <begin position="265"/>
        <end position="357"/>
    </location>
</feature>
<proteinExistence type="inferred from homology"/>
<dbReference type="InterPro" id="IPR015943">
    <property type="entry name" value="WD40/YVTN_repeat-like_dom_sf"/>
</dbReference>
<accession>A0ABM1KC08</accession>
<dbReference type="PANTHER" id="PTHR11036">
    <property type="entry name" value="SEMAPHORIN"/>
    <property type="match status" value="1"/>
</dbReference>
<keyword evidence="2" id="KW-0325">Glycoprotein</keyword>
<keyword evidence="4" id="KW-0472">Membrane</keyword>
<organism evidence="7 8">
    <name type="scientific">Gekko japonicus</name>
    <name type="common">Schlegel's Japanese gecko</name>
    <dbReference type="NCBI Taxonomy" id="146911"/>
    <lineage>
        <taxon>Eukaryota</taxon>
        <taxon>Metazoa</taxon>
        <taxon>Chordata</taxon>
        <taxon>Craniata</taxon>
        <taxon>Vertebrata</taxon>
        <taxon>Euteleostomi</taxon>
        <taxon>Lepidosauria</taxon>
        <taxon>Squamata</taxon>
        <taxon>Bifurcata</taxon>
        <taxon>Gekkota</taxon>
        <taxon>Gekkonidae</taxon>
        <taxon>Gekkoninae</taxon>
        <taxon>Gekko</taxon>
    </lineage>
</organism>
<evidence type="ECO:0000256" key="4">
    <source>
        <dbReference type="SAM" id="Phobius"/>
    </source>
</evidence>
<dbReference type="InterPro" id="IPR001627">
    <property type="entry name" value="Semap_dom"/>
</dbReference>